<feature type="transmembrane region" description="Helical" evidence="1">
    <location>
        <begin position="38"/>
        <end position="58"/>
    </location>
</feature>
<feature type="domain" description="Serine aminopeptidase S33" evidence="2">
    <location>
        <begin position="129"/>
        <end position="357"/>
    </location>
</feature>
<comment type="caution">
    <text evidence="3">The sequence shown here is derived from an EMBL/GenBank/DDBJ whole genome shotgun (WGS) entry which is preliminary data.</text>
</comment>
<evidence type="ECO:0000313" key="4">
    <source>
        <dbReference type="Proteomes" id="UP000230821"/>
    </source>
</evidence>
<keyword evidence="1" id="KW-1133">Transmembrane helix</keyword>
<reference evidence="3 4" key="1">
    <citation type="submission" date="2017-10" db="EMBL/GenBank/DDBJ databases">
        <title>Novel microbial diversity and functional potential in the marine mammal oral microbiome.</title>
        <authorList>
            <person name="Dudek N.K."/>
            <person name="Sun C.L."/>
            <person name="Burstein D."/>
            <person name="Kantor R.S."/>
            <person name="Aliaga Goltsman D.S."/>
            <person name="Bik E.M."/>
            <person name="Thomas B.C."/>
            <person name="Banfield J.F."/>
            <person name="Relman D.A."/>
        </authorList>
    </citation>
    <scope>NUCLEOTIDE SEQUENCE [LARGE SCALE GENOMIC DNA]</scope>
    <source>
        <strain evidence="3">DOLJORAL78_47_16</strain>
    </source>
</reference>
<keyword evidence="1" id="KW-0472">Membrane</keyword>
<dbReference type="SUPFAM" id="SSF53474">
    <property type="entry name" value="alpha/beta-Hydrolases"/>
    <property type="match status" value="1"/>
</dbReference>
<evidence type="ECO:0000313" key="3">
    <source>
        <dbReference type="EMBL" id="PIE34080.1"/>
    </source>
</evidence>
<dbReference type="InterPro" id="IPR022742">
    <property type="entry name" value="Hydrolase_4"/>
</dbReference>
<name>A0A2G6KFA7_9BACT</name>
<dbReference type="PANTHER" id="PTHR11614">
    <property type="entry name" value="PHOSPHOLIPASE-RELATED"/>
    <property type="match status" value="1"/>
</dbReference>
<evidence type="ECO:0000256" key="1">
    <source>
        <dbReference type="SAM" id="Phobius"/>
    </source>
</evidence>
<dbReference type="Proteomes" id="UP000230821">
    <property type="component" value="Unassembled WGS sequence"/>
</dbReference>
<accession>A0A2G6KFA7</accession>
<dbReference type="Gene3D" id="3.40.50.1820">
    <property type="entry name" value="alpha/beta hydrolase"/>
    <property type="match status" value="1"/>
</dbReference>
<protein>
    <submittedName>
        <fullName evidence="3">Lysophospholipase</fullName>
    </submittedName>
</protein>
<keyword evidence="1" id="KW-0812">Transmembrane</keyword>
<dbReference type="Pfam" id="PF12146">
    <property type="entry name" value="Hydrolase_4"/>
    <property type="match status" value="1"/>
</dbReference>
<dbReference type="InterPro" id="IPR051044">
    <property type="entry name" value="MAG_DAG_Lipase"/>
</dbReference>
<gene>
    <name evidence="3" type="ORF">CSA56_09230</name>
</gene>
<dbReference type="EMBL" id="PDSK01000092">
    <property type="protein sequence ID" value="PIE34080.1"/>
    <property type="molecule type" value="Genomic_DNA"/>
</dbReference>
<organism evidence="3 4">
    <name type="scientific">candidate division KSB3 bacterium</name>
    <dbReference type="NCBI Taxonomy" id="2044937"/>
    <lineage>
        <taxon>Bacteria</taxon>
        <taxon>candidate division KSB3</taxon>
    </lineage>
</organism>
<dbReference type="AlphaFoldDB" id="A0A2G6KFA7"/>
<evidence type="ECO:0000259" key="2">
    <source>
        <dbReference type="Pfam" id="PF12146"/>
    </source>
</evidence>
<proteinExistence type="predicted"/>
<sequence>MLFSFDIYHKIELSCDFLDTNDALLDTNMARKTVLPKVFIVLSFMLGITCAGSCVMMGTNNHKSHPLHDRFSRLQHDLPPLDFTQPPLITPAMQSYHAFYHLDFPEVEHRWGSFQSGEYTLAAHIFTPQEPKGTVFLLHGYLDHTGILYRVIQNCLKQQFVVAIYDLPGHGLSSGERADISDFSAYVSVFHDFLGLCRPHVPTPYHVLSHSTGSAIVFEYLAATPEPFFDKIIFLAPLVHHVHWRTSKIAFTLCKLVQIDALPRRYSQKDLDPALIDFIKTDPLQTDRVPMTWVEALYKWNKKIQKTEEMTLSALIIQGKEDDVVDWEYNMPFLQKKFPQASIKVIDEAGHYLINESSEIQAEIFQTVNAYLKDRSQEEFP</sequence>
<dbReference type="InterPro" id="IPR029058">
    <property type="entry name" value="AB_hydrolase_fold"/>
</dbReference>